<accession>A0ABQ0L0V2</accession>
<evidence type="ECO:0000313" key="3">
    <source>
        <dbReference type="Proteomes" id="UP000815677"/>
    </source>
</evidence>
<organism evidence="2 3">
    <name type="scientific">Mycena chlorophos</name>
    <name type="common">Agaric fungus</name>
    <name type="synonym">Agaricus chlorophos</name>
    <dbReference type="NCBI Taxonomy" id="658473"/>
    <lineage>
        <taxon>Eukaryota</taxon>
        <taxon>Fungi</taxon>
        <taxon>Dikarya</taxon>
        <taxon>Basidiomycota</taxon>
        <taxon>Agaricomycotina</taxon>
        <taxon>Agaricomycetes</taxon>
        <taxon>Agaricomycetidae</taxon>
        <taxon>Agaricales</taxon>
        <taxon>Marasmiineae</taxon>
        <taxon>Mycenaceae</taxon>
        <taxon>Mycena</taxon>
    </lineage>
</organism>
<evidence type="ECO:0000256" key="1">
    <source>
        <dbReference type="SAM" id="MobiDB-lite"/>
    </source>
</evidence>
<feature type="non-terminal residue" evidence="2">
    <location>
        <position position="325"/>
    </location>
</feature>
<reference evidence="2" key="1">
    <citation type="submission" date="2014-09" db="EMBL/GenBank/DDBJ databases">
        <title>Genome sequence of the luminous mushroom Mycena chlorophos for searching fungal bioluminescence genes.</title>
        <authorList>
            <person name="Tanaka Y."/>
            <person name="Kasuga D."/>
            <person name="Oba Y."/>
            <person name="Hase S."/>
            <person name="Sato K."/>
            <person name="Oba Y."/>
            <person name="Sakakibara Y."/>
        </authorList>
    </citation>
    <scope>NUCLEOTIDE SEQUENCE</scope>
</reference>
<gene>
    <name evidence="2" type="ORF">MCHLO_02398</name>
</gene>
<dbReference type="Proteomes" id="UP000815677">
    <property type="component" value="Unassembled WGS sequence"/>
</dbReference>
<dbReference type="EMBL" id="DF840209">
    <property type="protein sequence ID" value="GAT44788.1"/>
    <property type="molecule type" value="Genomic_DNA"/>
</dbReference>
<proteinExistence type="predicted"/>
<feature type="compositionally biased region" description="Basic and acidic residues" evidence="1">
    <location>
        <begin position="244"/>
        <end position="268"/>
    </location>
</feature>
<evidence type="ECO:0000313" key="2">
    <source>
        <dbReference type="EMBL" id="GAT44788.1"/>
    </source>
</evidence>
<keyword evidence="3" id="KW-1185">Reference proteome</keyword>
<sequence length="325" mass="35674">MSTPATTDEQLLLRYGAIWSEVRHVRTHKRSGPVAVWFKVFQGPRAGVYTSFASALSAQEPGTKISHSAREFDAISDVVRTIFADRHPGPVPARLADIMGQNRPPPTTYPPQALLVPGGATPPPSPRAGSAESRPALPVAVPLHPACLWLVVGAHEVRFLHDKDLAQHAAYEMKLSGQFTGFLEATSFDDALLFMPSHIVKGLYGSVRHFNGQPRPEKKNLGGKRRGKRTALPPILTPAQVAAKSREAAENTAKRDAAFHAEQAERDRQRLRRMHTSGAEPDEGWADIDIDDVMEQLAAEDASQAQERDEEGRAVVEEMIAELRR</sequence>
<feature type="region of interest" description="Disordered" evidence="1">
    <location>
        <begin position="210"/>
        <end position="269"/>
    </location>
</feature>
<name>A0ABQ0L0V2_MYCCL</name>
<protein>
    <submittedName>
        <fullName evidence="2">Uncharacterized protein</fullName>
    </submittedName>
</protein>